<protein>
    <submittedName>
        <fullName evidence="1">Uncharacterized protein</fullName>
    </submittedName>
</protein>
<keyword evidence="2" id="KW-1185">Reference proteome</keyword>
<evidence type="ECO:0000313" key="1">
    <source>
        <dbReference type="EMBL" id="MFC5812616.1"/>
    </source>
</evidence>
<evidence type="ECO:0000313" key="2">
    <source>
        <dbReference type="Proteomes" id="UP001596112"/>
    </source>
</evidence>
<dbReference type="RefSeq" id="WP_272172187.1">
    <property type="nucleotide sequence ID" value="NZ_JAQOSL010000046.1"/>
</dbReference>
<name>A0ABW1BII1_9ACTN</name>
<gene>
    <name evidence="1" type="ORF">ACFQGO_34790</name>
</gene>
<comment type="caution">
    <text evidence="1">The sequence shown here is derived from an EMBL/GenBank/DDBJ whole genome shotgun (WGS) entry which is preliminary data.</text>
</comment>
<dbReference type="Proteomes" id="UP001596112">
    <property type="component" value="Unassembled WGS sequence"/>
</dbReference>
<reference evidence="2" key="1">
    <citation type="journal article" date="2019" name="Int. J. Syst. Evol. Microbiol.">
        <title>The Global Catalogue of Microorganisms (GCM) 10K type strain sequencing project: providing services to taxonomists for standard genome sequencing and annotation.</title>
        <authorList>
            <consortium name="The Broad Institute Genomics Platform"/>
            <consortium name="The Broad Institute Genome Sequencing Center for Infectious Disease"/>
            <person name="Wu L."/>
            <person name="Ma J."/>
        </authorList>
    </citation>
    <scope>NUCLEOTIDE SEQUENCE [LARGE SCALE GENOMIC DNA]</scope>
    <source>
        <strain evidence="2">JCM 9918</strain>
    </source>
</reference>
<proteinExistence type="predicted"/>
<dbReference type="EMBL" id="JBHSNZ010000038">
    <property type="protein sequence ID" value="MFC5812616.1"/>
    <property type="molecule type" value="Genomic_DNA"/>
</dbReference>
<accession>A0ABW1BII1</accession>
<organism evidence="1 2">
    <name type="scientific">Streptomyces heilongjiangensis</name>
    <dbReference type="NCBI Taxonomy" id="945052"/>
    <lineage>
        <taxon>Bacteria</taxon>
        <taxon>Bacillati</taxon>
        <taxon>Actinomycetota</taxon>
        <taxon>Actinomycetes</taxon>
        <taxon>Kitasatosporales</taxon>
        <taxon>Streptomycetaceae</taxon>
        <taxon>Streptomyces</taxon>
    </lineage>
</organism>
<sequence>MTEINRRDTDYSRLLDLDVLTAWTMDRQRVHHADAAAYEEILATFQAALRSEVVSGDGRWSASRRARKVEKHLRAAIKAARKQESAMEDFRLSAASHKAHVQGLPAQREAKQVRKAGRRESVAALTAKSLHKSTAAFTPAATGDTTAAPAAPVARPTARGINDLFNQQQRRGA</sequence>